<dbReference type="Pfam" id="PF07849">
    <property type="entry name" value="DUF1641"/>
    <property type="match status" value="1"/>
</dbReference>
<keyword evidence="2" id="KW-1185">Reference proteome</keyword>
<dbReference type="Proteomes" id="UP001060771">
    <property type="component" value="Chromosome"/>
</dbReference>
<evidence type="ECO:0008006" key="3">
    <source>
        <dbReference type="Google" id="ProtNLM"/>
    </source>
</evidence>
<evidence type="ECO:0000313" key="2">
    <source>
        <dbReference type="Proteomes" id="UP001060771"/>
    </source>
</evidence>
<evidence type="ECO:0000313" key="1">
    <source>
        <dbReference type="EMBL" id="BDR91009.1"/>
    </source>
</evidence>
<gene>
    <name evidence="1" type="ORF">Vsou_01020</name>
</gene>
<dbReference type="EMBL" id="AP026830">
    <property type="protein sequence ID" value="BDR91009.1"/>
    <property type="molecule type" value="Genomic_DNA"/>
</dbReference>
<sequence length="168" mass="18620">MVVFEGILHDFTCGGEGRTMSIKIPSKILEERIKDADKDKAIMDLMDQLIILHESGALDTIVDLALTLKDVSSVITDDMFDNMVIMIRNLLETINNIVGNPIIKVIADSINDPKIDRAIMELESKDISLAKVIGMLRDPDVLRGAYVLLTLVKAIGAGSREYLKNHSR</sequence>
<proteinExistence type="predicted"/>
<protein>
    <recommendedName>
        <fullName evidence="3">DUF1641 domain-containing protein</fullName>
    </recommendedName>
</protein>
<dbReference type="InterPro" id="IPR012440">
    <property type="entry name" value="DUF1641"/>
</dbReference>
<organism evidence="1 2">
    <name type="scientific">Vulcanisaeta souniana JCM 11219</name>
    <dbReference type="NCBI Taxonomy" id="1293586"/>
    <lineage>
        <taxon>Archaea</taxon>
        <taxon>Thermoproteota</taxon>
        <taxon>Thermoprotei</taxon>
        <taxon>Thermoproteales</taxon>
        <taxon>Thermoproteaceae</taxon>
        <taxon>Vulcanisaeta</taxon>
    </lineage>
</organism>
<reference evidence="2" key="1">
    <citation type="submission" date="2022-09" db="EMBL/GenBank/DDBJ databases">
        <title>Complete genome sequence of Vulcanisaeta souniana.</title>
        <authorList>
            <person name="Kato S."/>
            <person name="Itoh T."/>
            <person name="Ohkuma M."/>
        </authorList>
    </citation>
    <scope>NUCLEOTIDE SEQUENCE [LARGE SCALE GENOMIC DNA]</scope>
    <source>
        <strain evidence="2">JCM 11219</strain>
    </source>
</reference>
<accession>A0ABM8BJ77</accession>
<name>A0ABM8BJ77_9CREN</name>